<dbReference type="EMBL" id="JH668462">
    <property type="protein sequence ID" value="KAG6454270.1"/>
    <property type="molecule type" value="Genomic_DNA"/>
</dbReference>
<evidence type="ECO:0000256" key="1">
    <source>
        <dbReference type="SAM" id="MobiDB-lite"/>
    </source>
</evidence>
<dbReference type="AlphaFoldDB" id="A0A921ZB48"/>
<keyword evidence="3" id="KW-1185">Reference proteome</keyword>
<evidence type="ECO:0000313" key="3">
    <source>
        <dbReference type="Proteomes" id="UP000791440"/>
    </source>
</evidence>
<reference evidence="2" key="1">
    <citation type="journal article" date="2016" name="Insect Biochem. Mol. Biol.">
        <title>Multifaceted biological insights from a draft genome sequence of the tobacco hornworm moth, Manduca sexta.</title>
        <authorList>
            <person name="Kanost M.R."/>
            <person name="Arrese E.L."/>
            <person name="Cao X."/>
            <person name="Chen Y.R."/>
            <person name="Chellapilla S."/>
            <person name="Goldsmith M.R."/>
            <person name="Grosse-Wilde E."/>
            <person name="Heckel D.G."/>
            <person name="Herndon N."/>
            <person name="Jiang H."/>
            <person name="Papanicolaou A."/>
            <person name="Qu J."/>
            <person name="Soulages J.L."/>
            <person name="Vogel H."/>
            <person name="Walters J."/>
            <person name="Waterhouse R.M."/>
            <person name="Ahn S.J."/>
            <person name="Almeida F.C."/>
            <person name="An C."/>
            <person name="Aqrawi P."/>
            <person name="Bretschneider A."/>
            <person name="Bryant W.B."/>
            <person name="Bucks S."/>
            <person name="Chao H."/>
            <person name="Chevignon G."/>
            <person name="Christen J.M."/>
            <person name="Clarke D.F."/>
            <person name="Dittmer N.T."/>
            <person name="Ferguson L.C.F."/>
            <person name="Garavelou S."/>
            <person name="Gordon K.H.J."/>
            <person name="Gunaratna R.T."/>
            <person name="Han Y."/>
            <person name="Hauser F."/>
            <person name="He Y."/>
            <person name="Heidel-Fischer H."/>
            <person name="Hirsh A."/>
            <person name="Hu Y."/>
            <person name="Jiang H."/>
            <person name="Kalra D."/>
            <person name="Klinner C."/>
            <person name="Konig C."/>
            <person name="Kovar C."/>
            <person name="Kroll A.R."/>
            <person name="Kuwar S.S."/>
            <person name="Lee S.L."/>
            <person name="Lehman R."/>
            <person name="Li K."/>
            <person name="Li Z."/>
            <person name="Liang H."/>
            <person name="Lovelace S."/>
            <person name="Lu Z."/>
            <person name="Mansfield J.H."/>
            <person name="McCulloch K.J."/>
            <person name="Mathew T."/>
            <person name="Morton B."/>
            <person name="Muzny D.M."/>
            <person name="Neunemann D."/>
            <person name="Ongeri F."/>
            <person name="Pauchet Y."/>
            <person name="Pu L.L."/>
            <person name="Pyrousis I."/>
            <person name="Rao X.J."/>
            <person name="Redding A."/>
            <person name="Roesel C."/>
            <person name="Sanchez-Gracia A."/>
            <person name="Schaack S."/>
            <person name="Shukla A."/>
            <person name="Tetreau G."/>
            <person name="Wang Y."/>
            <person name="Xiong G.H."/>
            <person name="Traut W."/>
            <person name="Walsh T.K."/>
            <person name="Worley K.C."/>
            <person name="Wu D."/>
            <person name="Wu W."/>
            <person name="Wu Y.Q."/>
            <person name="Zhang X."/>
            <person name="Zou Z."/>
            <person name="Zucker H."/>
            <person name="Briscoe A.D."/>
            <person name="Burmester T."/>
            <person name="Clem R.J."/>
            <person name="Feyereisen R."/>
            <person name="Grimmelikhuijzen C.J.P."/>
            <person name="Hamodrakas S.J."/>
            <person name="Hansson B.S."/>
            <person name="Huguet E."/>
            <person name="Jermiin L.S."/>
            <person name="Lan Q."/>
            <person name="Lehman H.K."/>
            <person name="Lorenzen M."/>
            <person name="Merzendorfer H."/>
            <person name="Michalopoulos I."/>
            <person name="Morton D.B."/>
            <person name="Muthukrishnan S."/>
            <person name="Oakeshott J.G."/>
            <person name="Palmer W."/>
            <person name="Park Y."/>
            <person name="Passarelli A.L."/>
            <person name="Rozas J."/>
            <person name="Schwartz L.M."/>
            <person name="Smith W."/>
            <person name="Southgate A."/>
            <person name="Vilcinskas A."/>
            <person name="Vogt R."/>
            <person name="Wang P."/>
            <person name="Werren J."/>
            <person name="Yu X.Q."/>
            <person name="Zhou J.J."/>
            <person name="Brown S.J."/>
            <person name="Scherer S.E."/>
            <person name="Richards S."/>
            <person name="Blissard G.W."/>
        </authorList>
    </citation>
    <scope>NUCLEOTIDE SEQUENCE</scope>
</reference>
<proteinExistence type="predicted"/>
<gene>
    <name evidence="2" type="ORF">O3G_MSEX008586</name>
</gene>
<organism evidence="2 3">
    <name type="scientific">Manduca sexta</name>
    <name type="common">Tobacco hawkmoth</name>
    <name type="synonym">Tobacco hornworm</name>
    <dbReference type="NCBI Taxonomy" id="7130"/>
    <lineage>
        <taxon>Eukaryota</taxon>
        <taxon>Metazoa</taxon>
        <taxon>Ecdysozoa</taxon>
        <taxon>Arthropoda</taxon>
        <taxon>Hexapoda</taxon>
        <taxon>Insecta</taxon>
        <taxon>Pterygota</taxon>
        <taxon>Neoptera</taxon>
        <taxon>Endopterygota</taxon>
        <taxon>Lepidoptera</taxon>
        <taxon>Glossata</taxon>
        <taxon>Ditrysia</taxon>
        <taxon>Bombycoidea</taxon>
        <taxon>Sphingidae</taxon>
        <taxon>Sphinginae</taxon>
        <taxon>Sphingini</taxon>
        <taxon>Manduca</taxon>
    </lineage>
</organism>
<protein>
    <submittedName>
        <fullName evidence="2">Uncharacterized protein</fullName>
    </submittedName>
</protein>
<dbReference type="Proteomes" id="UP000791440">
    <property type="component" value="Unassembled WGS sequence"/>
</dbReference>
<reference evidence="2" key="2">
    <citation type="submission" date="2020-12" db="EMBL/GenBank/DDBJ databases">
        <authorList>
            <person name="Kanost M."/>
        </authorList>
    </citation>
    <scope>NUCLEOTIDE SEQUENCE</scope>
</reference>
<comment type="caution">
    <text evidence="2">The sequence shown here is derived from an EMBL/GenBank/DDBJ whole genome shotgun (WGS) entry which is preliminary data.</text>
</comment>
<feature type="region of interest" description="Disordered" evidence="1">
    <location>
        <begin position="24"/>
        <end position="47"/>
    </location>
</feature>
<evidence type="ECO:0000313" key="2">
    <source>
        <dbReference type="EMBL" id="KAG6454270.1"/>
    </source>
</evidence>
<name>A0A921ZB48_MANSE</name>
<sequence length="215" mass="24848">MIGNSMLTISDIVTQRVVLSKFPAPTAEDTGSKGWRRHEGEGERGGGVLRGTSTMIIAITIDATQTRTDHKQAIDVTLHISYKIRIRRLSVTRKVFATRLFCRYNYVTGYNVTMKLPSQKHYADNKSEKQEAIENVYRRSRTTTDRPYRCSRTTAWGLYQRSRTTRCLYVMLWCSRTTMFTGVLVRFWRVANRCRMVAARRRKFSPLTTNSVITS</sequence>
<accession>A0A921ZB48</accession>